<dbReference type="EMBL" id="JAEVLS010000003">
    <property type="protein sequence ID" value="MBM0105883.1"/>
    <property type="molecule type" value="Genomic_DNA"/>
</dbReference>
<dbReference type="PANTHER" id="PTHR42988:SF2">
    <property type="entry name" value="CYCLIC NUCLEOTIDE PHOSPHODIESTERASE CBUA0032-RELATED"/>
    <property type="match status" value="1"/>
</dbReference>
<name>A0ABS1WY42_9GAMM</name>
<proteinExistence type="predicted"/>
<reference evidence="4 5" key="1">
    <citation type="journal article" date="2021" name="Int. J. Syst. Evol. Microbiol.">
        <title>Steroidobacter gossypii sp. nov., isolated from soil of cotton cropping field.</title>
        <authorList>
            <person name="Huang R."/>
            <person name="Yang S."/>
            <person name="Zhen C."/>
            <person name="Liu W."/>
        </authorList>
    </citation>
    <scope>NUCLEOTIDE SEQUENCE [LARGE SCALE GENOMIC DNA]</scope>
    <source>
        <strain evidence="4 5">S1-65</strain>
    </source>
</reference>
<organism evidence="4 5">
    <name type="scientific">Steroidobacter gossypii</name>
    <dbReference type="NCBI Taxonomy" id="2805490"/>
    <lineage>
        <taxon>Bacteria</taxon>
        <taxon>Pseudomonadati</taxon>
        <taxon>Pseudomonadota</taxon>
        <taxon>Gammaproteobacteria</taxon>
        <taxon>Steroidobacterales</taxon>
        <taxon>Steroidobacteraceae</taxon>
        <taxon>Steroidobacter</taxon>
    </lineage>
</organism>
<dbReference type="PANTHER" id="PTHR42988">
    <property type="entry name" value="PHOSPHOHYDROLASE"/>
    <property type="match status" value="1"/>
</dbReference>
<dbReference type="Proteomes" id="UP000661077">
    <property type="component" value="Unassembled WGS sequence"/>
</dbReference>
<dbReference type="SUPFAM" id="SSF56300">
    <property type="entry name" value="Metallo-dependent phosphatases"/>
    <property type="match status" value="1"/>
</dbReference>
<keyword evidence="1" id="KW-0479">Metal-binding</keyword>
<dbReference type="InterPro" id="IPR057846">
    <property type="entry name" value="wHTH-Calcineurin_assc"/>
</dbReference>
<evidence type="ECO:0000313" key="4">
    <source>
        <dbReference type="EMBL" id="MBM0105883.1"/>
    </source>
</evidence>
<protein>
    <submittedName>
        <fullName evidence="4">Metallophosphoesterase</fullName>
    </submittedName>
</protein>
<feature type="domain" description="Calcineurin" evidence="3">
    <location>
        <begin position="317"/>
        <end position="370"/>
    </location>
</feature>
<evidence type="ECO:0000259" key="3">
    <source>
        <dbReference type="Pfam" id="PF24408"/>
    </source>
</evidence>
<keyword evidence="5" id="KW-1185">Reference proteome</keyword>
<dbReference type="InterPro" id="IPR050884">
    <property type="entry name" value="CNP_phosphodiesterase-III"/>
</dbReference>
<evidence type="ECO:0000256" key="1">
    <source>
        <dbReference type="ARBA" id="ARBA00022723"/>
    </source>
</evidence>
<evidence type="ECO:0000313" key="5">
    <source>
        <dbReference type="Proteomes" id="UP000661077"/>
    </source>
</evidence>
<dbReference type="InterPro" id="IPR029052">
    <property type="entry name" value="Metallo-depent_PP-like"/>
</dbReference>
<accession>A0ABS1WY42</accession>
<gene>
    <name evidence="4" type="ORF">JM946_14220</name>
</gene>
<dbReference type="RefSeq" id="WP_203167961.1">
    <property type="nucleotide sequence ID" value="NZ_JAEVLS010000003.1"/>
</dbReference>
<dbReference type="Gene3D" id="3.60.21.10">
    <property type="match status" value="1"/>
</dbReference>
<comment type="caution">
    <text evidence="4">The sequence shown here is derived from an EMBL/GenBank/DDBJ whole genome shotgun (WGS) entry which is preliminary data.</text>
</comment>
<evidence type="ECO:0000256" key="2">
    <source>
        <dbReference type="ARBA" id="ARBA00022801"/>
    </source>
</evidence>
<keyword evidence="2" id="KW-0378">Hydrolase</keyword>
<dbReference type="Pfam" id="PF24408">
    <property type="entry name" value="wHTH-Calcineurin_assc"/>
    <property type="match status" value="1"/>
</dbReference>
<sequence>MTSTFRLAVLSDLHAAPKSANAAATDVKLFTDQEHIAATEHPIGGLKALIQRLGLSADAVVCPGDMTNKANAQALVYVWKELHEISSQLGASGIVATVGNHDVDSRGHSPDGFPRESLMRLVPPFPATDQSLSDRYWAHGFCFQQVGSARFLVINTCWLHEARDELERGVITDYSLERIEKHLTTSPKSSLNIAVCHHHPHVHSDLKLGVDDVIRNGQRFLNMLADNGQWMVIHGHKHHPKIEYAQGEFRQPIVLASGSFSGRLEGDNALVSKNYFHIIDIQRTSPRLAGQVRSWNWIPGLGWAEYASTPPGFPSRAGFGSSTAVDKLAQEVASIIGSRAAIRWEELTQQQPELAFLMPKQLRALISDLRDTHNIHTVYDDLNYPKQMGPELS</sequence>